<dbReference type="GO" id="GO:0015833">
    <property type="term" value="P:peptide transport"/>
    <property type="evidence" value="ECO:0007669"/>
    <property type="project" value="TreeGrafter"/>
</dbReference>
<dbReference type="PANTHER" id="PTHR30290:SF10">
    <property type="entry name" value="PERIPLASMIC OLIGOPEPTIDE-BINDING PROTEIN-RELATED"/>
    <property type="match status" value="1"/>
</dbReference>
<evidence type="ECO:0000256" key="4">
    <source>
        <dbReference type="ARBA" id="ARBA00022729"/>
    </source>
</evidence>
<dbReference type="Pfam" id="PF00496">
    <property type="entry name" value="SBP_bac_5"/>
    <property type="match status" value="1"/>
</dbReference>
<organism evidence="7 8">
    <name type="scientific">Salinisphaera orenii MK-B5</name>
    <dbReference type="NCBI Taxonomy" id="856730"/>
    <lineage>
        <taxon>Bacteria</taxon>
        <taxon>Pseudomonadati</taxon>
        <taxon>Pseudomonadota</taxon>
        <taxon>Gammaproteobacteria</taxon>
        <taxon>Salinisphaerales</taxon>
        <taxon>Salinisphaeraceae</taxon>
        <taxon>Salinisphaera</taxon>
    </lineage>
</organism>
<dbReference type="CDD" id="cd08505">
    <property type="entry name" value="PBP2_NikA_DppA_OppA_like_18"/>
    <property type="match status" value="1"/>
</dbReference>
<keyword evidence="5" id="KW-0472">Membrane</keyword>
<gene>
    <name evidence="7" type="ORF">SAOR_09415</name>
</gene>
<dbReference type="Gene3D" id="3.40.190.10">
    <property type="entry name" value="Periplasmic binding protein-like II"/>
    <property type="match status" value="1"/>
</dbReference>
<dbReference type="PANTHER" id="PTHR30290">
    <property type="entry name" value="PERIPLASMIC BINDING COMPONENT OF ABC TRANSPORTER"/>
    <property type="match status" value="1"/>
</dbReference>
<keyword evidence="4" id="KW-0732">Signal</keyword>
<evidence type="ECO:0000313" key="7">
    <source>
        <dbReference type="EMBL" id="ROO27025.1"/>
    </source>
</evidence>
<dbReference type="Gene3D" id="3.10.105.10">
    <property type="entry name" value="Dipeptide-binding Protein, Domain 3"/>
    <property type="match status" value="1"/>
</dbReference>
<evidence type="ECO:0000256" key="1">
    <source>
        <dbReference type="ARBA" id="ARBA00004196"/>
    </source>
</evidence>
<name>A0A423PN29_9GAMM</name>
<accession>A0A423PN29</accession>
<dbReference type="InterPro" id="IPR000914">
    <property type="entry name" value="SBP_5_dom"/>
</dbReference>
<sequence length="733" mass="82350">MPCATCVRTPSARRGALWALLWLAIVLGAGCERPWNSPYPDAERASDTLYRAFTEPPRHLDPARSYATDEVEFTGQIYEPPLQYHYLKRPYQLEPLAATRLPEPQYLDADGDPLPADTPPEDVATSVYTIEIKPGVRYQPHPAFARGPDGAPRYRDLSPADLEGIASPADFAHQGSRTLRASDYVHQIKRLASPEVNSPILGVMSEHIVGLADLAERLRAARDTLAPGEHLDLTRHDFEGARAVDDRHFEIRVNGVYPQLRYWLAMPFFAPMPPEAIAFYNQDALAAKNIGIDTFPVGTGPYMLTENNPNRRMVLETNPNFHGERYPSEGAPGDREAGLLEDAGRALPFIDRVVFSLEKESIPYWNKFLQGYYDSSGISSDAFGQAIRIDADGEPHLTETMAERGMRLATTVLPAIYYLGFNMNDDVVGGDDDARKLRQAISIAVDYESYVAIFLNGRGLVAQDPLPPGLFGAREGKAGMNPVVYDWVDGERRRKPIEVARELLAEAGYPGGTDEETGRPLLLNLDTPASGPEFKSQMDWMRQQFDKLGIQLVVRATTWSRFQQKTADGNVQMFFGSGWMGDYPDPENFLFLLYGPNSAAENNGQNIANYQDDTFDRLFRRMRDMDNGPERQQLIDRMIDIVQRDAPWVWGMYPRQYGLYQSWLANTKPNAMANNTIKYLDIDPAARAEKRLAWNQPVLWPLAAGAGGLLVLLLPGVWIHRRREHRAVRRPAR</sequence>
<keyword evidence="5" id="KW-0812">Transmembrane</keyword>
<protein>
    <submittedName>
        <fullName evidence="7">Peptide ABC transporter substrate-binding protein</fullName>
    </submittedName>
</protein>
<evidence type="ECO:0000256" key="2">
    <source>
        <dbReference type="ARBA" id="ARBA00005695"/>
    </source>
</evidence>
<comment type="subcellular location">
    <subcellularLocation>
        <location evidence="1">Cell envelope</location>
    </subcellularLocation>
</comment>
<feature type="transmembrane region" description="Helical" evidence="5">
    <location>
        <begin position="698"/>
        <end position="720"/>
    </location>
</feature>
<evidence type="ECO:0000256" key="5">
    <source>
        <dbReference type="SAM" id="Phobius"/>
    </source>
</evidence>
<evidence type="ECO:0000313" key="8">
    <source>
        <dbReference type="Proteomes" id="UP000283993"/>
    </source>
</evidence>
<dbReference type="AlphaFoldDB" id="A0A423PN29"/>
<keyword evidence="3" id="KW-0813">Transport</keyword>
<dbReference type="RefSeq" id="WP_123631207.1">
    <property type="nucleotide sequence ID" value="NZ_AYKH01000016.1"/>
</dbReference>
<proteinExistence type="inferred from homology"/>
<dbReference type="GO" id="GO:1904680">
    <property type="term" value="F:peptide transmembrane transporter activity"/>
    <property type="evidence" value="ECO:0007669"/>
    <property type="project" value="TreeGrafter"/>
</dbReference>
<reference evidence="7 8" key="1">
    <citation type="submission" date="2013-10" db="EMBL/GenBank/DDBJ databases">
        <title>Salinisphaera orenii MK-B5 Genome Sequencing.</title>
        <authorList>
            <person name="Lai Q."/>
            <person name="Li C."/>
            <person name="Shao Z."/>
        </authorList>
    </citation>
    <scope>NUCLEOTIDE SEQUENCE [LARGE SCALE GENOMIC DNA]</scope>
    <source>
        <strain evidence="7 8">MK-B5</strain>
    </source>
</reference>
<keyword evidence="5" id="KW-1133">Transmembrane helix</keyword>
<dbReference type="InterPro" id="IPR039424">
    <property type="entry name" value="SBP_5"/>
</dbReference>
<evidence type="ECO:0000259" key="6">
    <source>
        <dbReference type="Pfam" id="PF00496"/>
    </source>
</evidence>
<comment type="similarity">
    <text evidence="2">Belongs to the bacterial solute-binding protein 5 family.</text>
</comment>
<evidence type="ECO:0000256" key="3">
    <source>
        <dbReference type="ARBA" id="ARBA00022448"/>
    </source>
</evidence>
<dbReference type="EMBL" id="AYKH01000016">
    <property type="protein sequence ID" value="ROO27025.1"/>
    <property type="molecule type" value="Genomic_DNA"/>
</dbReference>
<dbReference type="GO" id="GO:0030313">
    <property type="term" value="C:cell envelope"/>
    <property type="evidence" value="ECO:0007669"/>
    <property type="project" value="UniProtKB-SubCell"/>
</dbReference>
<dbReference type="Proteomes" id="UP000283993">
    <property type="component" value="Unassembled WGS sequence"/>
</dbReference>
<comment type="caution">
    <text evidence="7">The sequence shown here is derived from an EMBL/GenBank/DDBJ whole genome shotgun (WGS) entry which is preliminary data.</text>
</comment>
<dbReference type="SUPFAM" id="SSF53850">
    <property type="entry name" value="Periplasmic binding protein-like II"/>
    <property type="match status" value="1"/>
</dbReference>
<keyword evidence="8" id="KW-1185">Reference proteome</keyword>
<feature type="domain" description="Solute-binding protein family 5" evidence="6">
    <location>
        <begin position="178"/>
        <end position="598"/>
    </location>
</feature>